<evidence type="ECO:0000313" key="1">
    <source>
        <dbReference type="EMBL" id="QIL49866.1"/>
    </source>
</evidence>
<dbReference type="Proteomes" id="UP000500741">
    <property type="component" value="Chromosome"/>
</dbReference>
<protein>
    <submittedName>
        <fullName evidence="1">Uncharacterized protein</fullName>
    </submittedName>
</protein>
<organism evidence="1 2">
    <name type="scientific">Weissella coleopterorum</name>
    <dbReference type="NCBI Taxonomy" id="2714949"/>
    <lineage>
        <taxon>Bacteria</taxon>
        <taxon>Bacillati</taxon>
        <taxon>Bacillota</taxon>
        <taxon>Bacilli</taxon>
        <taxon>Lactobacillales</taxon>
        <taxon>Lactobacillaceae</taxon>
        <taxon>Weissella</taxon>
    </lineage>
</organism>
<sequence length="145" mass="16837">MMFSYRKKRVSVHDGHLDAEGVLTEDEKEMLSKELYSGAYERTEKEPIEPFTADEALNKTIDGMDESFELLRNKAFKEINEAIKRGEYQTRLTTYFHAHDINAKRLSDYLIELGYKAELDTDGLYAGQEPVYRLIVDWGDEDENA</sequence>
<proteinExistence type="predicted"/>
<dbReference type="RefSeq" id="WP_166008916.1">
    <property type="nucleotide sequence ID" value="NZ_CP049888.1"/>
</dbReference>
<dbReference type="KEGG" id="wco:G7084_00125"/>
<gene>
    <name evidence="1" type="ORF">G7084_00125</name>
</gene>
<reference evidence="1 2" key="1">
    <citation type="submission" date="2020-03" db="EMBL/GenBank/DDBJ databases">
        <title>Weissella sp. nov., isolated from Cybister lewisianus.</title>
        <authorList>
            <person name="Hyun D.-W."/>
            <person name="Bae J.-W."/>
        </authorList>
    </citation>
    <scope>NUCLEOTIDE SEQUENCE [LARGE SCALE GENOMIC DNA]</scope>
    <source>
        <strain evidence="1 2">HDW19</strain>
    </source>
</reference>
<name>A0A6G8AXY9_9LACO</name>
<dbReference type="EMBL" id="CP049888">
    <property type="protein sequence ID" value="QIL49866.1"/>
    <property type="molecule type" value="Genomic_DNA"/>
</dbReference>
<accession>A0A6G8AXY9</accession>
<evidence type="ECO:0000313" key="2">
    <source>
        <dbReference type="Proteomes" id="UP000500741"/>
    </source>
</evidence>
<dbReference type="AlphaFoldDB" id="A0A6G8AXY9"/>
<keyword evidence="2" id="KW-1185">Reference proteome</keyword>